<accession>A0AAV2BG25</accession>
<dbReference type="AlphaFoldDB" id="A0AAV2BG25"/>
<dbReference type="InterPro" id="IPR021896">
    <property type="entry name" value="THAP9-like_HTH"/>
</dbReference>
<organism evidence="2 3">
    <name type="scientific">Larinioides sclopetarius</name>
    <dbReference type="NCBI Taxonomy" id="280406"/>
    <lineage>
        <taxon>Eukaryota</taxon>
        <taxon>Metazoa</taxon>
        <taxon>Ecdysozoa</taxon>
        <taxon>Arthropoda</taxon>
        <taxon>Chelicerata</taxon>
        <taxon>Arachnida</taxon>
        <taxon>Araneae</taxon>
        <taxon>Araneomorphae</taxon>
        <taxon>Entelegynae</taxon>
        <taxon>Araneoidea</taxon>
        <taxon>Araneidae</taxon>
        <taxon>Larinioides</taxon>
    </lineage>
</organism>
<evidence type="ECO:0000313" key="2">
    <source>
        <dbReference type="EMBL" id="CAL1295195.1"/>
    </source>
</evidence>
<evidence type="ECO:0000259" key="1">
    <source>
        <dbReference type="Pfam" id="PF12017"/>
    </source>
</evidence>
<dbReference type="EMBL" id="CAXIEN010000364">
    <property type="protein sequence ID" value="CAL1295195.1"/>
    <property type="molecule type" value="Genomic_DNA"/>
</dbReference>
<dbReference type="Pfam" id="PF12017">
    <property type="entry name" value="Tnp_P_element"/>
    <property type="match status" value="1"/>
</dbReference>
<feature type="domain" description="THAP9-like helix-turn-helix" evidence="1">
    <location>
        <begin position="56"/>
        <end position="115"/>
    </location>
</feature>
<keyword evidence="3" id="KW-1185">Reference proteome</keyword>
<protein>
    <recommendedName>
        <fullName evidence="1">THAP9-like helix-turn-helix domain-containing protein</fullName>
    </recommendedName>
</protein>
<name>A0AAV2BG25_9ARAC</name>
<proteinExistence type="predicted"/>
<comment type="caution">
    <text evidence="2">The sequence shown here is derived from an EMBL/GenBank/DDBJ whole genome shotgun (WGS) entry which is preliminary data.</text>
</comment>
<dbReference type="Proteomes" id="UP001497382">
    <property type="component" value="Unassembled WGS sequence"/>
</dbReference>
<evidence type="ECO:0000313" key="3">
    <source>
        <dbReference type="Proteomes" id="UP001497382"/>
    </source>
</evidence>
<sequence>MNGVDLLRRENFTPTNANSSIPKKRYCFVGDFHENDVMSPSKAKKLLSIVKAERMSVLDAGATLFKRIQKKGSKEFPVELRAFALILSFYSSKAYEYVRKTFVNCLPHPVTLRKWLVYSC</sequence>
<reference evidence="2 3" key="1">
    <citation type="submission" date="2024-04" db="EMBL/GenBank/DDBJ databases">
        <authorList>
            <person name="Rising A."/>
            <person name="Reimegard J."/>
            <person name="Sonavane S."/>
            <person name="Akerstrom W."/>
            <person name="Nylinder S."/>
            <person name="Hedman E."/>
            <person name="Kallberg Y."/>
        </authorList>
    </citation>
    <scope>NUCLEOTIDE SEQUENCE [LARGE SCALE GENOMIC DNA]</scope>
</reference>
<gene>
    <name evidence="2" type="ORF">LARSCL_LOCUS19147</name>
</gene>